<comment type="function">
    <text evidence="1">Plays a major role in tight junction-specific obliteration of the intercellular space, through calcium-independent cell-adhesion activity.</text>
</comment>
<evidence type="ECO:0000256" key="12">
    <source>
        <dbReference type="ARBA" id="ARBA00023136"/>
    </source>
</evidence>
<dbReference type="GO" id="GO:0005886">
    <property type="term" value="C:plasma membrane"/>
    <property type="evidence" value="ECO:0007669"/>
    <property type="project" value="UniProtKB-SubCell"/>
</dbReference>
<comment type="similarity">
    <text evidence="4">Belongs to the claudin family.</text>
</comment>
<reference evidence="15" key="1">
    <citation type="submission" date="2023-03" db="EMBL/GenBank/DDBJ databases">
        <title>Electrophorus voltai genome.</title>
        <authorList>
            <person name="Bian C."/>
        </authorList>
    </citation>
    <scope>NUCLEOTIDE SEQUENCE</scope>
    <source>
        <strain evidence="15">CB-2022</strain>
        <tissue evidence="15">Muscle</tissue>
    </source>
</reference>
<feature type="transmembrane region" description="Helical" evidence="14">
    <location>
        <begin position="153"/>
        <end position="178"/>
    </location>
</feature>
<feature type="transmembrane region" description="Helical" evidence="14">
    <location>
        <begin position="224"/>
        <end position="246"/>
    </location>
</feature>
<dbReference type="Proteomes" id="UP001239994">
    <property type="component" value="Unassembled WGS sequence"/>
</dbReference>
<dbReference type="GO" id="GO:0005923">
    <property type="term" value="C:bicellular tight junction"/>
    <property type="evidence" value="ECO:0007669"/>
    <property type="project" value="UniProtKB-SubCell"/>
</dbReference>
<evidence type="ECO:0000256" key="14">
    <source>
        <dbReference type="SAM" id="Phobius"/>
    </source>
</evidence>
<dbReference type="Gene3D" id="1.20.140.150">
    <property type="match status" value="1"/>
</dbReference>
<evidence type="ECO:0000256" key="2">
    <source>
        <dbReference type="ARBA" id="ARBA00004435"/>
    </source>
</evidence>
<dbReference type="InterPro" id="IPR003555">
    <property type="entry name" value="Claudin11"/>
</dbReference>
<dbReference type="InterPro" id="IPR006187">
    <property type="entry name" value="Claudin"/>
</dbReference>
<accession>A0AAD9DMG5</accession>
<keyword evidence="12 14" id="KW-0472">Membrane</keyword>
<gene>
    <name evidence="15" type="ORF">P4O66_017953</name>
</gene>
<organism evidence="15 16">
    <name type="scientific">Electrophorus voltai</name>
    <dbReference type="NCBI Taxonomy" id="2609070"/>
    <lineage>
        <taxon>Eukaryota</taxon>
        <taxon>Metazoa</taxon>
        <taxon>Chordata</taxon>
        <taxon>Craniata</taxon>
        <taxon>Vertebrata</taxon>
        <taxon>Euteleostomi</taxon>
        <taxon>Actinopterygii</taxon>
        <taxon>Neopterygii</taxon>
        <taxon>Teleostei</taxon>
        <taxon>Ostariophysi</taxon>
        <taxon>Gymnotiformes</taxon>
        <taxon>Gymnotoidei</taxon>
        <taxon>Gymnotidae</taxon>
        <taxon>Electrophorus</taxon>
    </lineage>
</organism>
<evidence type="ECO:0000256" key="1">
    <source>
        <dbReference type="ARBA" id="ARBA00002246"/>
    </source>
</evidence>
<evidence type="ECO:0000256" key="9">
    <source>
        <dbReference type="ARBA" id="ARBA00022692"/>
    </source>
</evidence>
<evidence type="ECO:0000313" key="15">
    <source>
        <dbReference type="EMBL" id="KAK1786258.1"/>
    </source>
</evidence>
<evidence type="ECO:0000256" key="4">
    <source>
        <dbReference type="ARBA" id="ARBA00008295"/>
    </source>
</evidence>
<protein>
    <recommendedName>
        <fullName evidence="5">Claudin-11</fullName>
    </recommendedName>
</protein>
<feature type="transmembrane region" description="Helical" evidence="14">
    <location>
        <begin position="80"/>
        <end position="100"/>
    </location>
</feature>
<dbReference type="PRINTS" id="PR01384">
    <property type="entry name" value="CLAUDIN11"/>
</dbReference>
<feature type="transmembrane region" description="Helical" evidence="14">
    <location>
        <begin position="121"/>
        <end position="141"/>
    </location>
</feature>
<dbReference type="AlphaFoldDB" id="A0AAD9DMG5"/>
<keyword evidence="11 14" id="KW-1133">Transmembrane helix</keyword>
<dbReference type="InterPro" id="IPR004031">
    <property type="entry name" value="PMP22/EMP/MP20/Claudin"/>
</dbReference>
<keyword evidence="8" id="KW-0597">Phosphoprotein</keyword>
<comment type="subcellular location">
    <subcellularLocation>
        <location evidence="2">Cell junction</location>
        <location evidence="2">Tight junction</location>
    </subcellularLocation>
    <subcellularLocation>
        <location evidence="3">Cell membrane</location>
        <topology evidence="3">Multi-pass membrane protein</topology>
    </subcellularLocation>
</comment>
<feature type="transmembrane region" description="Helical" evidence="14">
    <location>
        <begin position="190"/>
        <end position="212"/>
    </location>
</feature>
<evidence type="ECO:0000256" key="11">
    <source>
        <dbReference type="ARBA" id="ARBA00022989"/>
    </source>
</evidence>
<dbReference type="Pfam" id="PF00822">
    <property type="entry name" value="PMP22_Claudin"/>
    <property type="match status" value="1"/>
</dbReference>
<sequence length="285" mass="30626">MANTCQDVTGLGMKMTGVNKRMESDLEPDVKVWAGMGNMWRVLIPSSSTRDGTRQLFSSSIRVCSSVKAMANTCLQLTGFTVSVLGWIGLIIATATNDWVITCKYGMNTCRKMDELETKALWAECVISTALYHCISLSQILDLPAYIQTSRALMVAASILGLPAVILVVMAMPCIHLGNEPESAKNKRSVLGGILILLIALCGIVSTVWFPIGAHRQHGLMSFGFSLYAGWVGAACCLLGGCMLTCCSADSPAPYAADNNRFYYSRQGPTNPTPSSSNHAKSAHV</sequence>
<evidence type="ECO:0000256" key="3">
    <source>
        <dbReference type="ARBA" id="ARBA00004651"/>
    </source>
</evidence>
<evidence type="ECO:0000256" key="8">
    <source>
        <dbReference type="ARBA" id="ARBA00022553"/>
    </source>
</evidence>
<keyword evidence="9 14" id="KW-0812">Transmembrane</keyword>
<keyword evidence="10" id="KW-0965">Cell junction</keyword>
<dbReference type="PANTHER" id="PTHR12002">
    <property type="entry name" value="CLAUDIN"/>
    <property type="match status" value="1"/>
</dbReference>
<evidence type="ECO:0000256" key="10">
    <source>
        <dbReference type="ARBA" id="ARBA00022949"/>
    </source>
</evidence>
<keyword evidence="7" id="KW-1003">Cell membrane</keyword>
<evidence type="ECO:0000256" key="5">
    <source>
        <dbReference type="ARBA" id="ARBA00022050"/>
    </source>
</evidence>
<name>A0AAD9DMG5_9TELE</name>
<dbReference type="EMBL" id="JAROKS010000025">
    <property type="protein sequence ID" value="KAK1786258.1"/>
    <property type="molecule type" value="Genomic_DNA"/>
</dbReference>
<evidence type="ECO:0000313" key="16">
    <source>
        <dbReference type="Proteomes" id="UP001239994"/>
    </source>
</evidence>
<keyword evidence="16" id="KW-1185">Reference proteome</keyword>
<dbReference type="GO" id="GO:0005198">
    <property type="term" value="F:structural molecule activity"/>
    <property type="evidence" value="ECO:0007669"/>
    <property type="project" value="InterPro"/>
</dbReference>
<evidence type="ECO:0000256" key="7">
    <source>
        <dbReference type="ARBA" id="ARBA00022475"/>
    </source>
</evidence>
<dbReference type="PRINTS" id="PR01077">
    <property type="entry name" value="CLAUDIN"/>
</dbReference>
<evidence type="ECO:0000256" key="6">
    <source>
        <dbReference type="ARBA" id="ARBA00022427"/>
    </source>
</evidence>
<evidence type="ECO:0000256" key="13">
    <source>
        <dbReference type="ARBA" id="ARBA00046524"/>
    </source>
</evidence>
<comment type="subunit">
    <text evidence="13">Interacts with tetraspanin-3/TSPAN3. Interacts with OCLN.</text>
</comment>
<proteinExistence type="inferred from homology"/>
<keyword evidence="6" id="KW-0796">Tight junction</keyword>
<comment type="caution">
    <text evidence="15">The sequence shown here is derived from an EMBL/GenBank/DDBJ whole genome shotgun (WGS) entry which is preliminary data.</text>
</comment>